<reference evidence="1 2" key="1">
    <citation type="submission" date="2013-09" db="EMBL/GenBank/DDBJ databases">
        <title>Corchorus capsularis genome sequencing.</title>
        <authorList>
            <person name="Alam M."/>
            <person name="Haque M.S."/>
            <person name="Islam M.S."/>
            <person name="Emdad E.M."/>
            <person name="Islam M.M."/>
            <person name="Ahmed B."/>
            <person name="Halim A."/>
            <person name="Hossen Q.M.M."/>
            <person name="Hossain M.Z."/>
            <person name="Ahmed R."/>
            <person name="Khan M.M."/>
            <person name="Islam R."/>
            <person name="Rashid M.M."/>
            <person name="Khan S.A."/>
            <person name="Rahman M.S."/>
            <person name="Alam M."/>
        </authorList>
    </citation>
    <scope>NUCLEOTIDE SEQUENCE [LARGE SCALE GENOMIC DNA]</scope>
    <source>
        <strain evidence="2">cv. CVL-1</strain>
        <tissue evidence="1">Whole seedling</tissue>
    </source>
</reference>
<protein>
    <submittedName>
        <fullName evidence="1">Uncharacterized protein</fullName>
    </submittedName>
</protein>
<gene>
    <name evidence="1" type="ORF">CCACVL1_08916</name>
</gene>
<evidence type="ECO:0000313" key="1">
    <source>
        <dbReference type="EMBL" id="OMO87583.1"/>
    </source>
</evidence>
<accession>A0A1R3IYE2</accession>
<organism evidence="1 2">
    <name type="scientific">Corchorus capsularis</name>
    <name type="common">Jute</name>
    <dbReference type="NCBI Taxonomy" id="210143"/>
    <lineage>
        <taxon>Eukaryota</taxon>
        <taxon>Viridiplantae</taxon>
        <taxon>Streptophyta</taxon>
        <taxon>Embryophyta</taxon>
        <taxon>Tracheophyta</taxon>
        <taxon>Spermatophyta</taxon>
        <taxon>Magnoliopsida</taxon>
        <taxon>eudicotyledons</taxon>
        <taxon>Gunneridae</taxon>
        <taxon>Pentapetalae</taxon>
        <taxon>rosids</taxon>
        <taxon>malvids</taxon>
        <taxon>Malvales</taxon>
        <taxon>Malvaceae</taxon>
        <taxon>Grewioideae</taxon>
        <taxon>Apeibeae</taxon>
        <taxon>Corchorus</taxon>
    </lineage>
</organism>
<dbReference type="AlphaFoldDB" id="A0A1R3IYE2"/>
<sequence length="32" mass="3605">MAKLTKLPPSSRLSSVETNLSFTSFRFTFTIP</sequence>
<keyword evidence="2" id="KW-1185">Reference proteome</keyword>
<proteinExistence type="predicted"/>
<dbReference type="Proteomes" id="UP000188268">
    <property type="component" value="Unassembled WGS sequence"/>
</dbReference>
<evidence type="ECO:0000313" key="2">
    <source>
        <dbReference type="Proteomes" id="UP000188268"/>
    </source>
</evidence>
<comment type="caution">
    <text evidence="1">The sequence shown here is derived from an EMBL/GenBank/DDBJ whole genome shotgun (WGS) entry which is preliminary data.</text>
</comment>
<dbReference type="Gramene" id="OMO87583">
    <property type="protein sequence ID" value="OMO87583"/>
    <property type="gene ID" value="CCACVL1_08916"/>
</dbReference>
<name>A0A1R3IYE2_COCAP</name>
<dbReference type="EMBL" id="AWWV01009197">
    <property type="protein sequence ID" value="OMO87583.1"/>
    <property type="molecule type" value="Genomic_DNA"/>
</dbReference>